<name>A0A399F129_9DEIN</name>
<reference evidence="3 4" key="1">
    <citation type="submission" date="2018-08" db="EMBL/GenBank/DDBJ databases">
        <title>Meiothermus terrae DSM 26712 genome sequencing project.</title>
        <authorList>
            <person name="Da Costa M.S."/>
            <person name="Albuquerque L."/>
            <person name="Raposo P."/>
            <person name="Froufe H.J.C."/>
            <person name="Barroso C.S."/>
            <person name="Egas C."/>
        </authorList>
    </citation>
    <scope>NUCLEOTIDE SEQUENCE [LARGE SCALE GENOMIC DNA]</scope>
    <source>
        <strain evidence="3 4">DSM 26712</strain>
    </source>
</reference>
<dbReference type="EMBL" id="QXDL01000018">
    <property type="protein sequence ID" value="RIH89763.1"/>
    <property type="molecule type" value="Genomic_DNA"/>
</dbReference>
<dbReference type="RefSeq" id="WP_218022869.1">
    <property type="nucleotide sequence ID" value="NZ_QXDL01000018.1"/>
</dbReference>
<dbReference type="Pfam" id="PF01935">
    <property type="entry name" value="DUF87"/>
    <property type="match status" value="1"/>
</dbReference>
<evidence type="ECO:0000313" key="4">
    <source>
        <dbReference type="Proteomes" id="UP000265715"/>
    </source>
</evidence>
<sequence length="622" mass="68701">MDEFRSGNPAEPKELPGDFMERLDRDIGEAGGELEPDELRKGSIGATMFDLPNSEDGTLVVLLPREHLLKAPSQALLRIKSTDGRTYLGVVAAGPFAEPDSLRGDAPMLVNVQARGGIFLPPYHGRIQVNLLGEERADGKLVPPRFRPLPNSPVFVLDEVESAAVLKAGGDIGLGLAFGYDAIEVGIPSDQKAVLPRHTAILGTTGGGKSTTVSRLIKEAQEAGMAVIVLDVEGEYTHLHEPTEDPNMLLALSERGQQPAGVPAGQMTVYHLVGREPANPKHPNLRAFSLQFARLSPYHVAEILEFTDAQIDRFLYAYDIAKALLRGLGIFPQKDVTPEERARQERLVLELDEFERGYPRLTLSLMLDVVEACLATVKGHDPAPFNELLKTAEGKHLLNTLLHSDKLPKDSRSWGRLYSKLWRLRRLEVFDVSPGKVSPLNYRQLIRAGYVSVFDLSDTGASELSNIAIADLLKGIQEAQDDAYHAWEQGKAEPPTRVLVIIEEAHEFLSAERIDKMPILFEQVARIAKRGRKRWLGLVFITQLPQHLPRQIFGLVNSYILHKITDPQVVSTLERVVPGIEKSLWQRLPGLAPGQAIVSFPHMGRPLLIAVGPTPCKLRMVE</sequence>
<dbReference type="Gene3D" id="3.40.50.300">
    <property type="entry name" value="P-loop containing nucleotide triphosphate hydrolases"/>
    <property type="match status" value="2"/>
</dbReference>
<feature type="domain" description="Helicase HerA central" evidence="2">
    <location>
        <begin position="188"/>
        <end position="323"/>
    </location>
</feature>
<dbReference type="InterPro" id="IPR008571">
    <property type="entry name" value="HerA-like"/>
</dbReference>
<evidence type="ECO:0000313" key="3">
    <source>
        <dbReference type="EMBL" id="RIH89763.1"/>
    </source>
</evidence>
<dbReference type="AlphaFoldDB" id="A0A399F129"/>
<feature type="compositionally biased region" description="Basic and acidic residues" evidence="1">
    <location>
        <begin position="11"/>
        <end position="28"/>
    </location>
</feature>
<proteinExistence type="predicted"/>
<dbReference type="InterPro" id="IPR027417">
    <property type="entry name" value="P-loop_NTPase"/>
</dbReference>
<feature type="region of interest" description="Disordered" evidence="1">
    <location>
        <begin position="1"/>
        <end position="37"/>
    </location>
</feature>
<evidence type="ECO:0000256" key="1">
    <source>
        <dbReference type="SAM" id="MobiDB-lite"/>
    </source>
</evidence>
<dbReference type="InterPro" id="IPR002789">
    <property type="entry name" value="HerA_central"/>
</dbReference>
<organism evidence="3 4">
    <name type="scientific">Calidithermus terrae</name>
    <dbReference type="NCBI Taxonomy" id="1408545"/>
    <lineage>
        <taxon>Bacteria</taxon>
        <taxon>Thermotogati</taxon>
        <taxon>Deinococcota</taxon>
        <taxon>Deinococci</taxon>
        <taxon>Thermales</taxon>
        <taxon>Thermaceae</taxon>
        <taxon>Calidithermus</taxon>
    </lineage>
</organism>
<evidence type="ECO:0000259" key="2">
    <source>
        <dbReference type="Pfam" id="PF01935"/>
    </source>
</evidence>
<keyword evidence="4" id="KW-1185">Reference proteome</keyword>
<dbReference type="PANTHER" id="PTHR42957">
    <property type="entry name" value="HELICASE MJ1565-RELATED"/>
    <property type="match status" value="1"/>
</dbReference>
<dbReference type="SUPFAM" id="SSF52540">
    <property type="entry name" value="P-loop containing nucleoside triphosphate hydrolases"/>
    <property type="match status" value="1"/>
</dbReference>
<protein>
    <recommendedName>
        <fullName evidence="2">Helicase HerA central domain-containing protein</fullName>
    </recommendedName>
</protein>
<accession>A0A399F129</accession>
<dbReference type="Proteomes" id="UP000265715">
    <property type="component" value="Unassembled WGS sequence"/>
</dbReference>
<comment type="caution">
    <text evidence="3">The sequence shown here is derived from an EMBL/GenBank/DDBJ whole genome shotgun (WGS) entry which is preliminary data.</text>
</comment>
<gene>
    <name evidence="3" type="ORF">Mterra_00723</name>
</gene>
<dbReference type="PANTHER" id="PTHR42957:SF1">
    <property type="entry name" value="HELICASE MJ1565-RELATED"/>
    <property type="match status" value="1"/>
</dbReference>